<comment type="caution">
    <text evidence="2">The sequence shown here is derived from an EMBL/GenBank/DDBJ whole genome shotgun (WGS) entry which is preliminary data.</text>
</comment>
<feature type="transmembrane region" description="Helical" evidence="1">
    <location>
        <begin position="105"/>
        <end position="123"/>
    </location>
</feature>
<keyword evidence="1" id="KW-0812">Transmembrane</keyword>
<feature type="transmembrane region" description="Helical" evidence="1">
    <location>
        <begin position="158"/>
        <end position="184"/>
    </location>
</feature>
<keyword evidence="3" id="KW-1185">Reference proteome</keyword>
<dbReference type="EMBL" id="JARTFS010000008">
    <property type="protein sequence ID" value="MED4401901.1"/>
    <property type="molecule type" value="Genomic_DNA"/>
</dbReference>
<keyword evidence="1" id="KW-0472">Membrane</keyword>
<organism evidence="2 3">
    <name type="scientific">Metabacillus fastidiosus</name>
    <dbReference type="NCBI Taxonomy" id="1458"/>
    <lineage>
        <taxon>Bacteria</taxon>
        <taxon>Bacillati</taxon>
        <taxon>Bacillota</taxon>
        <taxon>Bacilli</taxon>
        <taxon>Bacillales</taxon>
        <taxon>Bacillaceae</taxon>
        <taxon>Metabacillus</taxon>
    </lineage>
</organism>
<accession>A0ABU6NXR4</accession>
<dbReference type="RefSeq" id="WP_328001143.1">
    <property type="nucleotide sequence ID" value="NZ_JARTFS010000008.1"/>
</dbReference>
<evidence type="ECO:0000256" key="1">
    <source>
        <dbReference type="SAM" id="Phobius"/>
    </source>
</evidence>
<keyword evidence="1" id="KW-1133">Transmembrane helix</keyword>
<dbReference type="PANTHER" id="PTHR40078:SF1">
    <property type="entry name" value="INTEGRAL MEMBRANE PROTEIN"/>
    <property type="match status" value="1"/>
</dbReference>
<evidence type="ECO:0000313" key="2">
    <source>
        <dbReference type="EMBL" id="MED4401901.1"/>
    </source>
</evidence>
<dbReference type="Pfam" id="PF19700">
    <property type="entry name" value="DUF6198"/>
    <property type="match status" value="1"/>
</dbReference>
<dbReference type="PANTHER" id="PTHR40078">
    <property type="entry name" value="INTEGRAL MEMBRANE PROTEIN-RELATED"/>
    <property type="match status" value="1"/>
</dbReference>
<reference evidence="2 3" key="1">
    <citation type="submission" date="2023-03" db="EMBL/GenBank/DDBJ databases">
        <title>Bacillus Genome Sequencing.</title>
        <authorList>
            <person name="Dunlap C."/>
        </authorList>
    </citation>
    <scope>NUCLEOTIDE SEQUENCE [LARGE SCALE GENOMIC DNA]</scope>
    <source>
        <strain evidence="2 3">NRS-1717</strain>
    </source>
</reference>
<sequence>MKQRLFFYLVGIFIMGLGVALTIKADLGVGAWDALNVGLENTFGLTIGKWVIIVGVVLLFVNAIIVKGKPKFLAAITFVLIGFSIDFWMLQVFDELIPDSLATKFVILSFGIFMLAMGVAMYLQAEFPVNPIDNLMLSLHERFHFSLMKSRLIGELSALLIAFLLHGPIGIGTIIIALTVGPLIQLCNASFETLFTKKNFG</sequence>
<feature type="transmembrane region" description="Helical" evidence="1">
    <location>
        <begin position="5"/>
        <end position="23"/>
    </location>
</feature>
<dbReference type="Proteomes" id="UP001342826">
    <property type="component" value="Unassembled WGS sequence"/>
</dbReference>
<dbReference type="InterPro" id="IPR038750">
    <property type="entry name" value="YczE/YyaS-like"/>
</dbReference>
<protein>
    <submittedName>
        <fullName evidence="2">YitT family protein</fullName>
    </submittedName>
</protein>
<gene>
    <name evidence="2" type="ORF">P9271_11295</name>
</gene>
<name>A0ABU6NXR4_9BACI</name>
<feature type="transmembrane region" description="Helical" evidence="1">
    <location>
        <begin position="72"/>
        <end position="93"/>
    </location>
</feature>
<proteinExistence type="predicted"/>
<evidence type="ECO:0000313" key="3">
    <source>
        <dbReference type="Proteomes" id="UP001342826"/>
    </source>
</evidence>
<feature type="transmembrane region" description="Helical" evidence="1">
    <location>
        <begin position="43"/>
        <end position="65"/>
    </location>
</feature>